<dbReference type="EMBL" id="BGZK01001152">
    <property type="protein sequence ID" value="GBP72662.1"/>
    <property type="molecule type" value="Genomic_DNA"/>
</dbReference>
<keyword evidence="2" id="KW-1185">Reference proteome</keyword>
<proteinExistence type="predicted"/>
<gene>
    <name evidence="1" type="ORF">EVAR_83172_1</name>
</gene>
<dbReference type="Proteomes" id="UP000299102">
    <property type="component" value="Unassembled WGS sequence"/>
</dbReference>
<name>A0A4C1YCU2_EUMVA</name>
<reference evidence="1 2" key="1">
    <citation type="journal article" date="2019" name="Commun. Biol.">
        <title>The bagworm genome reveals a unique fibroin gene that provides high tensile strength.</title>
        <authorList>
            <person name="Kono N."/>
            <person name="Nakamura H."/>
            <person name="Ohtoshi R."/>
            <person name="Tomita M."/>
            <person name="Numata K."/>
            <person name="Arakawa K."/>
        </authorList>
    </citation>
    <scope>NUCLEOTIDE SEQUENCE [LARGE SCALE GENOMIC DNA]</scope>
</reference>
<evidence type="ECO:0000313" key="1">
    <source>
        <dbReference type="EMBL" id="GBP72662.1"/>
    </source>
</evidence>
<comment type="caution">
    <text evidence="1">The sequence shown here is derived from an EMBL/GenBank/DDBJ whole genome shotgun (WGS) entry which is preliminary data.</text>
</comment>
<protein>
    <submittedName>
        <fullName evidence="1">Uncharacterized protein</fullName>
    </submittedName>
</protein>
<organism evidence="1 2">
    <name type="scientific">Eumeta variegata</name>
    <name type="common">Bagworm moth</name>
    <name type="synonym">Eumeta japonica</name>
    <dbReference type="NCBI Taxonomy" id="151549"/>
    <lineage>
        <taxon>Eukaryota</taxon>
        <taxon>Metazoa</taxon>
        <taxon>Ecdysozoa</taxon>
        <taxon>Arthropoda</taxon>
        <taxon>Hexapoda</taxon>
        <taxon>Insecta</taxon>
        <taxon>Pterygota</taxon>
        <taxon>Neoptera</taxon>
        <taxon>Endopterygota</taxon>
        <taxon>Lepidoptera</taxon>
        <taxon>Glossata</taxon>
        <taxon>Ditrysia</taxon>
        <taxon>Tineoidea</taxon>
        <taxon>Psychidae</taxon>
        <taxon>Oiketicinae</taxon>
        <taxon>Eumeta</taxon>
    </lineage>
</organism>
<accession>A0A4C1YCU2</accession>
<sequence>MRPLPVLTHMSFKASTQLAACYSRQRIAIQPRMRPSARGQRPDVRQMSFVVVEFAEVTLLRPQNFLVKLYPDNQQPASLQAEFEFLTCSSTLPGAWAMSG</sequence>
<evidence type="ECO:0000313" key="2">
    <source>
        <dbReference type="Proteomes" id="UP000299102"/>
    </source>
</evidence>
<dbReference type="AlphaFoldDB" id="A0A4C1YCU2"/>